<protein>
    <submittedName>
        <fullName evidence="3">Uncharacterized protein</fullName>
    </submittedName>
</protein>
<dbReference type="Proteomes" id="UP001303473">
    <property type="component" value="Unassembled WGS sequence"/>
</dbReference>
<keyword evidence="2" id="KW-0472">Membrane</keyword>
<evidence type="ECO:0000313" key="4">
    <source>
        <dbReference type="Proteomes" id="UP001303473"/>
    </source>
</evidence>
<proteinExistence type="predicted"/>
<name>A0AAN6N2P2_9PEZI</name>
<reference evidence="4" key="1">
    <citation type="journal article" date="2023" name="Mol. Phylogenet. Evol.">
        <title>Genome-scale phylogeny and comparative genomics of the fungal order Sordariales.</title>
        <authorList>
            <person name="Hensen N."/>
            <person name="Bonometti L."/>
            <person name="Westerberg I."/>
            <person name="Brannstrom I.O."/>
            <person name="Guillou S."/>
            <person name="Cros-Aarteil S."/>
            <person name="Calhoun S."/>
            <person name="Haridas S."/>
            <person name="Kuo A."/>
            <person name="Mondo S."/>
            <person name="Pangilinan J."/>
            <person name="Riley R."/>
            <person name="LaButti K."/>
            <person name="Andreopoulos B."/>
            <person name="Lipzen A."/>
            <person name="Chen C."/>
            <person name="Yan M."/>
            <person name="Daum C."/>
            <person name="Ng V."/>
            <person name="Clum A."/>
            <person name="Steindorff A."/>
            <person name="Ohm R.A."/>
            <person name="Martin F."/>
            <person name="Silar P."/>
            <person name="Natvig D.O."/>
            <person name="Lalanne C."/>
            <person name="Gautier V."/>
            <person name="Ament-Velasquez S.L."/>
            <person name="Kruys A."/>
            <person name="Hutchinson M.I."/>
            <person name="Powell A.J."/>
            <person name="Barry K."/>
            <person name="Miller A.N."/>
            <person name="Grigoriev I.V."/>
            <person name="Debuchy R."/>
            <person name="Gladieux P."/>
            <person name="Hiltunen Thoren M."/>
            <person name="Johannesson H."/>
        </authorList>
    </citation>
    <scope>NUCLEOTIDE SEQUENCE [LARGE SCALE GENOMIC DNA]</scope>
    <source>
        <strain evidence="4">CBS 340.73</strain>
    </source>
</reference>
<evidence type="ECO:0000256" key="2">
    <source>
        <dbReference type="SAM" id="Phobius"/>
    </source>
</evidence>
<keyword evidence="2" id="KW-0812">Transmembrane</keyword>
<evidence type="ECO:0000256" key="1">
    <source>
        <dbReference type="SAM" id="MobiDB-lite"/>
    </source>
</evidence>
<feature type="region of interest" description="Disordered" evidence="1">
    <location>
        <begin position="47"/>
        <end position="105"/>
    </location>
</feature>
<organism evidence="3 4">
    <name type="scientific">Diplogelasinospora grovesii</name>
    <dbReference type="NCBI Taxonomy" id="303347"/>
    <lineage>
        <taxon>Eukaryota</taxon>
        <taxon>Fungi</taxon>
        <taxon>Dikarya</taxon>
        <taxon>Ascomycota</taxon>
        <taxon>Pezizomycotina</taxon>
        <taxon>Sordariomycetes</taxon>
        <taxon>Sordariomycetidae</taxon>
        <taxon>Sordariales</taxon>
        <taxon>Diplogelasinosporaceae</taxon>
        <taxon>Diplogelasinospora</taxon>
    </lineage>
</organism>
<sequence>MAGGRLGDIYGHRHVLLFGMTQQRPGYYSAMAMAGIGLFISLFLQTQGGHGEQQQAQHVDERQETTSDRTQMEKSLMDDRDGPPGNEAENKGDKVDCTDNVTADS</sequence>
<keyword evidence="2" id="KW-1133">Transmembrane helix</keyword>
<evidence type="ECO:0000313" key="3">
    <source>
        <dbReference type="EMBL" id="KAK3936297.1"/>
    </source>
</evidence>
<keyword evidence="4" id="KW-1185">Reference proteome</keyword>
<dbReference type="AlphaFoldDB" id="A0AAN6N2P2"/>
<feature type="compositionally biased region" description="Basic and acidic residues" evidence="1">
    <location>
        <begin position="58"/>
        <end position="97"/>
    </location>
</feature>
<feature type="transmembrane region" description="Helical" evidence="2">
    <location>
        <begin position="26"/>
        <end position="44"/>
    </location>
</feature>
<dbReference type="EMBL" id="MU853888">
    <property type="protein sequence ID" value="KAK3936297.1"/>
    <property type="molecule type" value="Genomic_DNA"/>
</dbReference>
<comment type="caution">
    <text evidence="3">The sequence shown here is derived from an EMBL/GenBank/DDBJ whole genome shotgun (WGS) entry which is preliminary data.</text>
</comment>
<accession>A0AAN6N2P2</accession>
<gene>
    <name evidence="3" type="ORF">QBC46DRAFT_412213</name>
</gene>